<dbReference type="AlphaFoldDB" id="A0A4Y9FQU3"/>
<keyword evidence="2" id="KW-0560">Oxidoreductase</keyword>
<reference evidence="3 4" key="1">
    <citation type="submission" date="2019-03" db="EMBL/GenBank/DDBJ databases">
        <title>Diversity of the mouse oral microbiome.</title>
        <authorList>
            <person name="Joseph S."/>
            <person name="Aduse-Opoku J."/>
            <person name="Curtis M."/>
            <person name="Wade W."/>
            <person name="Hashim A."/>
        </authorList>
    </citation>
    <scope>NUCLEOTIDE SEQUENCE [LARGE SCALE GENOMIC DNA]</scope>
    <source>
        <strain evidence="3 4">P1012</strain>
    </source>
</reference>
<comment type="similarity">
    <text evidence="1">Belongs to the short-chain dehydrogenases/reductases (SDR) family.</text>
</comment>
<keyword evidence="4" id="KW-1185">Reference proteome</keyword>
<evidence type="ECO:0000256" key="2">
    <source>
        <dbReference type="ARBA" id="ARBA00023002"/>
    </source>
</evidence>
<evidence type="ECO:0000256" key="1">
    <source>
        <dbReference type="ARBA" id="ARBA00006484"/>
    </source>
</evidence>
<organism evidence="3 4">
    <name type="scientific">Microbacterium paludicola</name>
    <dbReference type="NCBI Taxonomy" id="300019"/>
    <lineage>
        <taxon>Bacteria</taxon>
        <taxon>Bacillati</taxon>
        <taxon>Actinomycetota</taxon>
        <taxon>Actinomycetes</taxon>
        <taxon>Micrococcales</taxon>
        <taxon>Microbacteriaceae</taxon>
        <taxon>Microbacterium</taxon>
    </lineage>
</organism>
<name>A0A4Y9FQU3_9MICO</name>
<dbReference type="Pfam" id="PF00106">
    <property type="entry name" value="adh_short"/>
    <property type="match status" value="1"/>
</dbReference>
<dbReference type="Proteomes" id="UP000298358">
    <property type="component" value="Unassembled WGS sequence"/>
</dbReference>
<dbReference type="OrthoDB" id="4577644at2"/>
<evidence type="ECO:0000313" key="4">
    <source>
        <dbReference type="Proteomes" id="UP000298358"/>
    </source>
</evidence>
<accession>A0A4Y9FQU3</accession>
<dbReference type="InterPro" id="IPR002347">
    <property type="entry name" value="SDR_fam"/>
</dbReference>
<dbReference type="GO" id="GO:0016491">
    <property type="term" value="F:oxidoreductase activity"/>
    <property type="evidence" value="ECO:0007669"/>
    <property type="project" value="UniProtKB-KW"/>
</dbReference>
<dbReference type="SUPFAM" id="SSF51735">
    <property type="entry name" value="NAD(P)-binding Rossmann-fold domains"/>
    <property type="match status" value="1"/>
</dbReference>
<sequence>MGPSFQARPLGATVRGNREGYGCPVITRGRAEWDPDELPDLSGRMYLVTGANAGLGYFASEQLAGAGAHVVLSGRNPNRLAAAHDAIEARVPGASVETLLLDVSNPGSIRAAAASVRGGLFSRSRLDGVLMNAGIVHTPRARELTRDGRELVFATNALGHFVLAAELLTTLAKSASRHQNSRLVWLGSMSTHLGIAQPTDFQLERRYEAWHAYVQSKLVVHALGIEADERLREAGVPVDSVVAHPGYAIGGRTERVKGVNEPGRWKRLRDGVQPFAQSKRRGAASLVRALIDPEVRGGEYWGPRFWTQGKPVRQQPSRWAVDREVRTRVWDECERLTGIEWPLARAARAAR</sequence>
<dbReference type="PANTHER" id="PTHR24320">
    <property type="entry name" value="RETINOL DEHYDROGENASE"/>
    <property type="match status" value="1"/>
</dbReference>
<dbReference type="PANTHER" id="PTHR24320:SF148">
    <property type="entry name" value="NAD(P)-BINDING ROSSMANN-FOLD SUPERFAMILY PROTEIN"/>
    <property type="match status" value="1"/>
</dbReference>
<dbReference type="EMBL" id="SPQB01000055">
    <property type="protein sequence ID" value="TFU30659.1"/>
    <property type="molecule type" value="Genomic_DNA"/>
</dbReference>
<comment type="caution">
    <text evidence="3">The sequence shown here is derived from an EMBL/GenBank/DDBJ whole genome shotgun (WGS) entry which is preliminary data.</text>
</comment>
<evidence type="ECO:0000313" key="3">
    <source>
        <dbReference type="EMBL" id="TFU30659.1"/>
    </source>
</evidence>
<proteinExistence type="inferred from homology"/>
<gene>
    <name evidence="3" type="ORF">E4U02_14345</name>
</gene>
<protein>
    <submittedName>
        <fullName evidence="3">SDR family NAD(P)-dependent oxidoreductase</fullName>
    </submittedName>
</protein>
<dbReference type="Gene3D" id="3.40.50.720">
    <property type="entry name" value="NAD(P)-binding Rossmann-like Domain"/>
    <property type="match status" value="1"/>
</dbReference>
<dbReference type="InterPro" id="IPR036291">
    <property type="entry name" value="NAD(P)-bd_dom_sf"/>
</dbReference>